<feature type="region of interest" description="Disordered" evidence="1">
    <location>
        <begin position="490"/>
        <end position="523"/>
    </location>
</feature>
<dbReference type="PANTHER" id="PTHR46560:SF2">
    <property type="entry name" value="DUSKY-LIKE, ISOFORM A"/>
    <property type="match status" value="1"/>
</dbReference>
<dbReference type="InterPro" id="IPR001507">
    <property type="entry name" value="ZP_dom"/>
</dbReference>
<name>T1K5Y4_TETUR</name>
<dbReference type="PROSITE" id="PS51034">
    <property type="entry name" value="ZP_2"/>
    <property type="match status" value="1"/>
</dbReference>
<dbReference type="EMBL" id="CAEY01001591">
    <property type="status" value="NOT_ANNOTATED_CDS"/>
    <property type="molecule type" value="Genomic_DNA"/>
</dbReference>
<keyword evidence="2" id="KW-0732">Signal</keyword>
<reference evidence="5" key="1">
    <citation type="submission" date="2011-08" db="EMBL/GenBank/DDBJ databases">
        <authorList>
            <person name="Rombauts S."/>
        </authorList>
    </citation>
    <scope>NUCLEOTIDE SEQUENCE</scope>
    <source>
        <strain evidence="5">London</strain>
    </source>
</reference>
<accession>T1K5Y4</accession>
<feature type="signal peptide" evidence="2">
    <location>
        <begin position="1"/>
        <end position="23"/>
    </location>
</feature>
<evidence type="ECO:0000313" key="4">
    <source>
        <dbReference type="EnsemblMetazoa" id="tetur05g07950.1"/>
    </source>
</evidence>
<dbReference type="AlphaFoldDB" id="T1K5Y4"/>
<dbReference type="Pfam" id="PF00100">
    <property type="entry name" value="Zona_pellucida"/>
    <property type="match status" value="1"/>
</dbReference>
<feature type="domain" description="ZP" evidence="3">
    <location>
        <begin position="89"/>
        <end position="347"/>
    </location>
</feature>
<evidence type="ECO:0000256" key="1">
    <source>
        <dbReference type="SAM" id="MobiDB-lite"/>
    </source>
</evidence>
<reference evidence="4" key="2">
    <citation type="submission" date="2015-06" db="UniProtKB">
        <authorList>
            <consortium name="EnsemblMetazoa"/>
        </authorList>
    </citation>
    <scope>IDENTIFICATION</scope>
</reference>
<dbReference type="InterPro" id="IPR055355">
    <property type="entry name" value="ZP-C"/>
</dbReference>
<proteinExistence type="predicted"/>
<keyword evidence="5" id="KW-1185">Reference proteome</keyword>
<evidence type="ECO:0000259" key="3">
    <source>
        <dbReference type="PROSITE" id="PS51034"/>
    </source>
</evidence>
<dbReference type="EnsemblMetazoa" id="tetur05g07950.1">
    <property type="protein sequence ID" value="tetur05g07950.1"/>
    <property type="gene ID" value="tetur05g07950"/>
</dbReference>
<dbReference type="SMART" id="SM00241">
    <property type="entry name" value="ZP"/>
    <property type="match status" value="1"/>
</dbReference>
<evidence type="ECO:0000313" key="5">
    <source>
        <dbReference type="Proteomes" id="UP000015104"/>
    </source>
</evidence>
<feature type="compositionally biased region" description="Low complexity" evidence="1">
    <location>
        <begin position="509"/>
        <end position="522"/>
    </location>
</feature>
<dbReference type="Proteomes" id="UP000015104">
    <property type="component" value="Unassembled WGS sequence"/>
</dbReference>
<organism evidence="4 5">
    <name type="scientific">Tetranychus urticae</name>
    <name type="common">Two-spotted spider mite</name>
    <dbReference type="NCBI Taxonomy" id="32264"/>
    <lineage>
        <taxon>Eukaryota</taxon>
        <taxon>Metazoa</taxon>
        <taxon>Ecdysozoa</taxon>
        <taxon>Arthropoda</taxon>
        <taxon>Chelicerata</taxon>
        <taxon>Arachnida</taxon>
        <taxon>Acari</taxon>
        <taxon>Acariformes</taxon>
        <taxon>Trombidiformes</taxon>
        <taxon>Prostigmata</taxon>
        <taxon>Eleutherengona</taxon>
        <taxon>Raphignathae</taxon>
        <taxon>Tetranychoidea</taxon>
        <taxon>Tetranychidae</taxon>
        <taxon>Tetranychus</taxon>
    </lineage>
</organism>
<feature type="region of interest" description="Disordered" evidence="1">
    <location>
        <begin position="344"/>
        <end position="407"/>
    </location>
</feature>
<sequence>MSKIILNSSILSLLIILIKLVDAKEIDSKTDLLQEESSAGELYAEHRALPGSVKGGKPTTSLIPPAGGGNELWPLGRNESPQIKNINVKCEKNHMKVNIEFDRPFYGMIFSKGHYSDTKCVHLAPGTGQLVTSFDIFLGACGMTSSDQATFGTGRPGSGLYIENTIIIQYDPQVQEAWDQARRLRCTWYDFYEKSVTFRPFDVDMMDAVTANFLGDNIQCWMQIQAGKGPWASEVTGIVKIGQTMTMVLAIKDDENKFDMLVRNCVAHDGKHQPIQLVDDYGCVVRPKIMSRFQKVKNFGSSATVVSYSYFQAFKFPDSMNVHFQCVIQVCRYECPEPKCSGSIAGSEQPFPTQIKGGGGSDSINPRDPSLISVSPSTILETDESSIHGDRVPVPSTASSSSVSSSNHLLDPTKMTILKMPTGYPIGSYPPDMFLNRQGDGLTINDYSSTPNSPANITSSYASLASLNGANNKKKLVNVSSIGGMPRSTFTTNLNADYSRRNRQRTRRQAASSSSSASSPPRYADIKTEKIIRVVAPGDVSFNLPTSNEEGSINSTVLDVLSNETSEPVSLLCI</sequence>
<dbReference type="Pfam" id="PF25057">
    <property type="entry name" value="CUT_N"/>
    <property type="match status" value="1"/>
</dbReference>
<feature type="chain" id="PRO_5004591137" description="ZP domain-containing protein" evidence="2">
    <location>
        <begin position="24"/>
        <end position="574"/>
    </location>
</feature>
<dbReference type="HOGENOM" id="CLU_022395_0_0_1"/>
<dbReference type="InterPro" id="IPR056953">
    <property type="entry name" value="CUT_N"/>
</dbReference>
<dbReference type="STRING" id="32264.T1K5Y4"/>
<dbReference type="PANTHER" id="PTHR46560">
    <property type="entry name" value="CYPHER, ISOFORM B"/>
    <property type="match status" value="1"/>
</dbReference>
<evidence type="ECO:0000256" key="2">
    <source>
        <dbReference type="SAM" id="SignalP"/>
    </source>
</evidence>
<protein>
    <recommendedName>
        <fullName evidence="3">ZP domain-containing protein</fullName>
    </recommendedName>
</protein>
<feature type="region of interest" description="Disordered" evidence="1">
    <location>
        <begin position="49"/>
        <end position="73"/>
    </location>
</feature>
<feature type="compositionally biased region" description="Low complexity" evidence="1">
    <location>
        <begin position="392"/>
        <end position="406"/>
    </location>
</feature>
<dbReference type="eggNOG" id="ENOG502QV41">
    <property type="taxonomic scope" value="Eukaryota"/>
</dbReference>